<dbReference type="Pfam" id="PF25954">
    <property type="entry name" value="Beta-barrel_RND_2"/>
    <property type="match status" value="1"/>
</dbReference>
<dbReference type="InterPro" id="IPR045800">
    <property type="entry name" value="HMBD"/>
</dbReference>
<dbReference type="Pfam" id="PF25919">
    <property type="entry name" value="BSH_CusB"/>
    <property type="match status" value="1"/>
</dbReference>
<dbReference type="AlphaFoldDB" id="A0A7W8ZJ71"/>
<feature type="domain" description="Heavy metal binding" evidence="2">
    <location>
        <begin position="43"/>
        <end position="70"/>
    </location>
</feature>
<dbReference type="GO" id="GO:0015679">
    <property type="term" value="P:plasma membrane copper ion transport"/>
    <property type="evidence" value="ECO:0007669"/>
    <property type="project" value="TreeGrafter"/>
</dbReference>
<feature type="domain" description="CzcB-like C-terminal circularly permuted SH3-like" evidence="6">
    <location>
        <begin position="354"/>
        <end position="406"/>
    </location>
</feature>
<dbReference type="InterPro" id="IPR058792">
    <property type="entry name" value="Beta-barrel_RND_2"/>
</dbReference>
<dbReference type="Pfam" id="PF25869">
    <property type="entry name" value="3HB_CusB"/>
    <property type="match status" value="1"/>
</dbReference>
<dbReference type="Gene3D" id="2.40.420.20">
    <property type="match status" value="1"/>
</dbReference>
<evidence type="ECO:0000313" key="7">
    <source>
        <dbReference type="EMBL" id="MBB5635029.1"/>
    </source>
</evidence>
<dbReference type="Gene3D" id="6.10.140.730">
    <property type="match status" value="1"/>
</dbReference>
<evidence type="ECO:0000256" key="1">
    <source>
        <dbReference type="ARBA" id="ARBA00022448"/>
    </source>
</evidence>
<dbReference type="Pfam" id="PF19335">
    <property type="entry name" value="HMBD"/>
    <property type="match status" value="1"/>
</dbReference>
<dbReference type="Pfam" id="PF25975">
    <property type="entry name" value="CzcB_C"/>
    <property type="match status" value="1"/>
</dbReference>
<dbReference type="GO" id="GO:0060003">
    <property type="term" value="P:copper ion export"/>
    <property type="evidence" value="ECO:0007669"/>
    <property type="project" value="TreeGrafter"/>
</dbReference>
<dbReference type="PANTHER" id="PTHR30097:SF15">
    <property type="entry name" value="CATION EFFLUX SYSTEM PROTEIN CUSB"/>
    <property type="match status" value="1"/>
</dbReference>
<evidence type="ECO:0000259" key="3">
    <source>
        <dbReference type="Pfam" id="PF25869"/>
    </source>
</evidence>
<evidence type="ECO:0000259" key="4">
    <source>
        <dbReference type="Pfam" id="PF25919"/>
    </source>
</evidence>
<accession>A0A7W8ZJ71</accession>
<dbReference type="InterPro" id="IPR058790">
    <property type="entry name" value="BSH_CusB"/>
</dbReference>
<comment type="caution">
    <text evidence="7">The sequence shown here is derived from an EMBL/GenBank/DDBJ whole genome shotgun (WGS) entry which is preliminary data.</text>
</comment>
<dbReference type="PROSITE" id="PS51257">
    <property type="entry name" value="PROKAR_LIPOPROTEIN"/>
    <property type="match status" value="1"/>
</dbReference>
<dbReference type="InterPro" id="IPR051909">
    <property type="entry name" value="MFP_Cation_Efflux"/>
</dbReference>
<feature type="domain" description="CusB-like beta-barrel" evidence="5">
    <location>
        <begin position="271"/>
        <end position="345"/>
    </location>
</feature>
<dbReference type="RefSeq" id="WP_183879329.1">
    <property type="nucleotide sequence ID" value="NZ_JACHCE010000001.1"/>
</dbReference>
<dbReference type="InterPro" id="IPR058649">
    <property type="entry name" value="CzcB_C"/>
</dbReference>
<feature type="domain" description="CusB-like barrel-sandwich hybrid" evidence="4">
    <location>
        <begin position="126"/>
        <end position="265"/>
    </location>
</feature>
<feature type="domain" description="CusB-like three alpha-helical bundle" evidence="3">
    <location>
        <begin position="160"/>
        <end position="208"/>
    </location>
</feature>
<name>A0A7W8ZJ71_9SPHI</name>
<evidence type="ECO:0000259" key="2">
    <source>
        <dbReference type="Pfam" id="PF19335"/>
    </source>
</evidence>
<dbReference type="EMBL" id="JACHCE010000001">
    <property type="protein sequence ID" value="MBB5635029.1"/>
    <property type="molecule type" value="Genomic_DNA"/>
</dbReference>
<evidence type="ECO:0000259" key="5">
    <source>
        <dbReference type="Pfam" id="PF25954"/>
    </source>
</evidence>
<sequence>MKEKMRNISLITVGVSFFLIIFLGSCTQQKRPSGVESVKNETKYTCPMHPQILEDHPGACPICGMALVKKSGQSSEGAGISLNTVLEPVGSSVIASIGIIQPEQKQSLVEIQGEGYLDFDTRTFNNIAARFSGRIEKLYIKYAFQEIHKGERIFDIYSPEMLTAQQDLLYVVRNSSGETGLINAAKQKLLLLGMTSSQMNQVLKTGKTFYSLPVFSLYNGHVHDMLHSQMGGVINSKPESSVVNNTPLAIREGMYVEKGQNIFNVVDPHHLWAIIKVDPSSVSSLKLNQKVEITLPDLPDKKLVGKVNFIEPILQDGDKRTSIRVYIDNMEHDLKVNSIVHAAIQAGRTSGLWVPKSAVLDLGRSKIVWLKKGSRFKVQQVSAGIQNGDLVNIIEGVAKTDSLALDAHYLMDSEGFIKIENNEKYN</sequence>
<protein>
    <submittedName>
        <fullName evidence="7">Cu(I)/Ag(I) efflux system membrane fusion protein</fullName>
    </submittedName>
</protein>
<dbReference type="PANTHER" id="PTHR30097">
    <property type="entry name" value="CATION EFFLUX SYSTEM PROTEIN CUSB"/>
    <property type="match status" value="1"/>
</dbReference>
<keyword evidence="1" id="KW-0813">Transport</keyword>
<dbReference type="GO" id="GO:0046914">
    <property type="term" value="F:transition metal ion binding"/>
    <property type="evidence" value="ECO:0007669"/>
    <property type="project" value="TreeGrafter"/>
</dbReference>
<dbReference type="GO" id="GO:0030288">
    <property type="term" value="C:outer membrane-bounded periplasmic space"/>
    <property type="evidence" value="ECO:0007669"/>
    <property type="project" value="TreeGrafter"/>
</dbReference>
<evidence type="ECO:0000259" key="6">
    <source>
        <dbReference type="Pfam" id="PF25975"/>
    </source>
</evidence>
<organism evidence="7 8">
    <name type="scientific">Pedobacter cryoconitis</name>
    <dbReference type="NCBI Taxonomy" id="188932"/>
    <lineage>
        <taxon>Bacteria</taxon>
        <taxon>Pseudomonadati</taxon>
        <taxon>Bacteroidota</taxon>
        <taxon>Sphingobacteriia</taxon>
        <taxon>Sphingobacteriales</taxon>
        <taxon>Sphingobacteriaceae</taxon>
        <taxon>Pedobacter</taxon>
    </lineage>
</organism>
<dbReference type="Gene3D" id="2.40.30.170">
    <property type="match status" value="1"/>
</dbReference>
<gene>
    <name evidence="7" type="ORF">HDE68_000914</name>
</gene>
<dbReference type="Proteomes" id="UP000537204">
    <property type="component" value="Unassembled WGS sequence"/>
</dbReference>
<proteinExistence type="predicted"/>
<evidence type="ECO:0000313" key="8">
    <source>
        <dbReference type="Proteomes" id="UP000537204"/>
    </source>
</evidence>
<dbReference type="InterPro" id="IPR058791">
    <property type="entry name" value="3HB_CusB"/>
</dbReference>
<reference evidence="7 8" key="1">
    <citation type="submission" date="2020-08" db="EMBL/GenBank/DDBJ databases">
        <title>Genomic Encyclopedia of Type Strains, Phase IV (KMG-V): Genome sequencing to study the core and pangenomes of soil and plant-associated prokaryotes.</title>
        <authorList>
            <person name="Whitman W."/>
        </authorList>
    </citation>
    <scope>NUCLEOTIDE SEQUENCE [LARGE SCALE GENOMIC DNA]</scope>
    <source>
        <strain evidence="7 8">S3M1</strain>
    </source>
</reference>